<comment type="caution">
    <text evidence="2">The sequence shown here is derived from an EMBL/GenBank/DDBJ whole genome shotgun (WGS) entry which is preliminary data.</text>
</comment>
<evidence type="ECO:0000313" key="2">
    <source>
        <dbReference type="EMBL" id="MDZ7280843.1"/>
    </source>
</evidence>
<dbReference type="InterPro" id="IPR018684">
    <property type="entry name" value="DUF2171"/>
</dbReference>
<name>A0ABU5LLP1_9SPHN</name>
<dbReference type="Pfam" id="PF09939">
    <property type="entry name" value="DUF2171"/>
    <property type="match status" value="1"/>
</dbReference>
<feature type="region of interest" description="Disordered" evidence="1">
    <location>
        <begin position="28"/>
        <end position="50"/>
    </location>
</feature>
<reference evidence="3" key="1">
    <citation type="submission" date="2023-07" db="EMBL/GenBank/DDBJ databases">
        <title>Whole genome sequence analysis of rice epiphytic Sphingomonas sanguinis OsEp_Plm_15B2.</title>
        <authorList>
            <person name="Sahu K.P."/>
            <person name="Asharani P."/>
            <person name="Reddy B."/>
            <person name="Kumar A."/>
        </authorList>
    </citation>
    <scope>NUCLEOTIDE SEQUENCE [LARGE SCALE GENOMIC DNA]</scope>
    <source>
        <strain evidence="3">OsEp_Plm_15B2</strain>
    </source>
</reference>
<proteinExistence type="predicted"/>
<dbReference type="EMBL" id="JAOBTW010000002">
    <property type="protein sequence ID" value="MDZ7280843.1"/>
    <property type="molecule type" value="Genomic_DNA"/>
</dbReference>
<dbReference type="Proteomes" id="UP001292182">
    <property type="component" value="Unassembled WGS sequence"/>
</dbReference>
<keyword evidence="3" id="KW-1185">Reference proteome</keyword>
<evidence type="ECO:0000313" key="3">
    <source>
        <dbReference type="Proteomes" id="UP001292182"/>
    </source>
</evidence>
<organism evidence="2 3">
    <name type="scientific">Sphingomonas sanguinis</name>
    <dbReference type="NCBI Taxonomy" id="33051"/>
    <lineage>
        <taxon>Bacteria</taxon>
        <taxon>Pseudomonadati</taxon>
        <taxon>Pseudomonadota</taxon>
        <taxon>Alphaproteobacteria</taxon>
        <taxon>Sphingomonadales</taxon>
        <taxon>Sphingomonadaceae</taxon>
        <taxon>Sphingomonas</taxon>
    </lineage>
</organism>
<sequence length="83" mass="8876">MVDVSQIKEHAEVVGADGVHVGTVDHVDGDRIKLTKNDSPQTQDGQGAKHHYLPLGLVAEVEGDTVRLSATAQNAVDEFEEAE</sequence>
<gene>
    <name evidence="2" type="ORF">N4G62_02225</name>
</gene>
<protein>
    <submittedName>
        <fullName evidence="2">DUF2171 domain-containing protein</fullName>
    </submittedName>
</protein>
<accession>A0ABU5LLP1</accession>
<dbReference type="RefSeq" id="WP_219020901.1">
    <property type="nucleotide sequence ID" value="NZ_CP079203.1"/>
</dbReference>
<evidence type="ECO:0000256" key="1">
    <source>
        <dbReference type="SAM" id="MobiDB-lite"/>
    </source>
</evidence>